<reference evidence="2 3" key="1">
    <citation type="submission" date="2019-06" db="EMBL/GenBank/DDBJ databases">
        <title>A novel bacterium of genus Marinomonas, isolated from coastal sand.</title>
        <authorList>
            <person name="Huang H."/>
            <person name="Mo K."/>
            <person name="Hu Y."/>
        </authorList>
    </citation>
    <scope>NUCLEOTIDE SEQUENCE [LARGE SCALE GENOMIC DNA]</scope>
    <source>
        <strain evidence="2 3">HB171799</strain>
    </source>
</reference>
<evidence type="ECO:0000313" key="3">
    <source>
        <dbReference type="Proteomes" id="UP000315901"/>
    </source>
</evidence>
<dbReference type="Proteomes" id="UP000315901">
    <property type="component" value="Unassembled WGS sequence"/>
</dbReference>
<keyword evidence="3" id="KW-1185">Reference proteome</keyword>
<dbReference type="GO" id="GO:0008168">
    <property type="term" value="F:methyltransferase activity"/>
    <property type="evidence" value="ECO:0007669"/>
    <property type="project" value="UniProtKB-KW"/>
</dbReference>
<keyword evidence="2" id="KW-0489">Methyltransferase</keyword>
<dbReference type="InterPro" id="IPR029063">
    <property type="entry name" value="SAM-dependent_MTases_sf"/>
</dbReference>
<dbReference type="GO" id="GO:0032259">
    <property type="term" value="P:methylation"/>
    <property type="evidence" value="ECO:0007669"/>
    <property type="project" value="UniProtKB-KW"/>
</dbReference>
<keyword evidence="1" id="KW-0620">Polyamine biosynthesis</keyword>
<sequence length="244" mass="28006">MTVIYQCQDEFGQISVIDDGKFRLLSFAEGDEQSRIWLQKPHVLQHEYTQAMVLPLLFAAPKRITLLGLGGGTLVGALNQVCNKAHIHAVELRHEIITIAQEFFRLPSGKRITLEQGDAFAYLDNPIEKKQDWLMTDLYQHFGMDKRVLAEHFVAQCKQQLKSDGMLILNCWTEHRTHPDLNDALSQHFAHIYGIDTGAGNWVIFATNHWPELSNKAAKDYCQQLESSLGFSLQKWWQRLECVK</sequence>
<keyword evidence="2" id="KW-0808">Transferase</keyword>
<comment type="caution">
    <text evidence="2">The sequence shown here is derived from an EMBL/GenBank/DDBJ whole genome shotgun (WGS) entry which is preliminary data.</text>
</comment>
<gene>
    <name evidence="2" type="ORF">FJM67_00795</name>
</gene>
<dbReference type="Pfam" id="PF01564">
    <property type="entry name" value="Spermine_synth"/>
    <property type="match status" value="1"/>
</dbReference>
<organism evidence="2 3">
    <name type="scientific">Maribrevibacterium harenarium</name>
    <dbReference type="NCBI Taxonomy" id="2589817"/>
    <lineage>
        <taxon>Bacteria</taxon>
        <taxon>Pseudomonadati</taxon>
        <taxon>Pseudomonadota</taxon>
        <taxon>Gammaproteobacteria</taxon>
        <taxon>Oceanospirillales</taxon>
        <taxon>Oceanospirillaceae</taxon>
        <taxon>Maribrevibacterium</taxon>
    </lineage>
</organism>
<dbReference type="Gene3D" id="3.40.50.150">
    <property type="entry name" value="Vaccinia Virus protein VP39"/>
    <property type="match status" value="1"/>
</dbReference>
<dbReference type="PANTHER" id="PTHR43317:SF1">
    <property type="entry name" value="THERMOSPERMINE SYNTHASE ACAULIS5"/>
    <property type="match status" value="1"/>
</dbReference>
<evidence type="ECO:0000256" key="1">
    <source>
        <dbReference type="ARBA" id="ARBA00023115"/>
    </source>
</evidence>
<dbReference type="SUPFAM" id="SSF53335">
    <property type="entry name" value="S-adenosyl-L-methionine-dependent methyltransferases"/>
    <property type="match status" value="1"/>
</dbReference>
<evidence type="ECO:0000313" key="2">
    <source>
        <dbReference type="EMBL" id="TPE55621.1"/>
    </source>
</evidence>
<dbReference type="CDD" id="cd02440">
    <property type="entry name" value="AdoMet_MTases"/>
    <property type="match status" value="1"/>
</dbReference>
<dbReference type="PANTHER" id="PTHR43317">
    <property type="entry name" value="THERMOSPERMINE SYNTHASE ACAULIS5"/>
    <property type="match status" value="1"/>
</dbReference>
<dbReference type="EMBL" id="VFRR01000001">
    <property type="protein sequence ID" value="TPE55621.1"/>
    <property type="molecule type" value="Genomic_DNA"/>
</dbReference>
<dbReference type="GO" id="GO:0006596">
    <property type="term" value="P:polyamine biosynthetic process"/>
    <property type="evidence" value="ECO:0007669"/>
    <property type="project" value="UniProtKB-KW"/>
</dbReference>
<dbReference type="AlphaFoldDB" id="A0A501X597"/>
<protein>
    <submittedName>
        <fullName evidence="2">Methyltransferase</fullName>
    </submittedName>
</protein>
<accession>A0A501X597</accession>
<dbReference type="RefSeq" id="WP_140586742.1">
    <property type="nucleotide sequence ID" value="NZ_VFRR01000001.1"/>
</dbReference>
<name>A0A501X597_9GAMM</name>
<proteinExistence type="predicted"/>
<dbReference type="OrthoDB" id="9761985at2"/>